<sequence length="44" mass="4727">MLGVQLLRQRCPVAQAVFHEVIRVGYVAKNSECAPVFAVAVAGQ</sequence>
<dbReference type="EMBL" id="BKCJ011796342">
    <property type="protein sequence ID" value="GFD53595.1"/>
    <property type="molecule type" value="Genomic_DNA"/>
</dbReference>
<evidence type="ECO:0000313" key="1">
    <source>
        <dbReference type="EMBL" id="GFD53595.1"/>
    </source>
</evidence>
<organism evidence="1">
    <name type="scientific">Tanacetum cinerariifolium</name>
    <name type="common">Dalmatian daisy</name>
    <name type="synonym">Chrysanthemum cinerariifolium</name>
    <dbReference type="NCBI Taxonomy" id="118510"/>
    <lineage>
        <taxon>Eukaryota</taxon>
        <taxon>Viridiplantae</taxon>
        <taxon>Streptophyta</taxon>
        <taxon>Embryophyta</taxon>
        <taxon>Tracheophyta</taxon>
        <taxon>Spermatophyta</taxon>
        <taxon>Magnoliopsida</taxon>
        <taxon>eudicotyledons</taxon>
        <taxon>Gunneridae</taxon>
        <taxon>Pentapetalae</taxon>
        <taxon>asterids</taxon>
        <taxon>campanulids</taxon>
        <taxon>Asterales</taxon>
        <taxon>Asteraceae</taxon>
        <taxon>Asteroideae</taxon>
        <taxon>Anthemideae</taxon>
        <taxon>Anthemidinae</taxon>
        <taxon>Tanacetum</taxon>
    </lineage>
</organism>
<protein>
    <submittedName>
        <fullName evidence="1">Uncharacterized protein</fullName>
    </submittedName>
</protein>
<accession>A0A699X1G3</accession>
<reference evidence="1" key="1">
    <citation type="journal article" date="2019" name="Sci. Rep.">
        <title>Draft genome of Tanacetum cinerariifolium, the natural source of mosquito coil.</title>
        <authorList>
            <person name="Yamashiro T."/>
            <person name="Shiraishi A."/>
            <person name="Satake H."/>
            <person name="Nakayama K."/>
        </authorList>
    </citation>
    <scope>NUCLEOTIDE SEQUENCE</scope>
</reference>
<name>A0A699X1G3_TANCI</name>
<proteinExistence type="predicted"/>
<feature type="non-terminal residue" evidence="1">
    <location>
        <position position="44"/>
    </location>
</feature>
<comment type="caution">
    <text evidence="1">The sequence shown here is derived from an EMBL/GenBank/DDBJ whole genome shotgun (WGS) entry which is preliminary data.</text>
</comment>
<dbReference type="AlphaFoldDB" id="A0A699X1G3"/>
<gene>
    <name evidence="1" type="ORF">Tci_925564</name>
</gene>